<dbReference type="Proteomes" id="UP000237968">
    <property type="component" value="Unassembled WGS sequence"/>
</dbReference>
<dbReference type="PANTHER" id="PTHR44591">
    <property type="entry name" value="STRESS RESPONSE REGULATOR PROTEIN 1"/>
    <property type="match status" value="1"/>
</dbReference>
<accession>A0A2S9YFH1</accession>
<dbReference type="AlphaFoldDB" id="A0A2S9YFH1"/>
<comment type="caution">
    <text evidence="4">The sequence shown here is derived from an EMBL/GenBank/DDBJ whole genome shotgun (WGS) entry which is preliminary data.</text>
</comment>
<feature type="modified residue" description="4-aspartylphosphate" evidence="2">
    <location>
        <position position="55"/>
    </location>
</feature>
<protein>
    <submittedName>
        <fullName evidence="4">Transcriptional activator protein CzcR</fullName>
    </submittedName>
</protein>
<gene>
    <name evidence="4" type="primary">czcR_1</name>
    <name evidence="4" type="ORF">ENSA5_12370</name>
</gene>
<proteinExistence type="predicted"/>
<keyword evidence="1 2" id="KW-0597">Phosphoprotein</keyword>
<dbReference type="InterPro" id="IPR050595">
    <property type="entry name" value="Bact_response_regulator"/>
</dbReference>
<evidence type="ECO:0000313" key="5">
    <source>
        <dbReference type="Proteomes" id="UP000237968"/>
    </source>
</evidence>
<dbReference type="InterPro" id="IPR011006">
    <property type="entry name" value="CheY-like_superfamily"/>
</dbReference>
<evidence type="ECO:0000259" key="3">
    <source>
        <dbReference type="PROSITE" id="PS50110"/>
    </source>
</evidence>
<sequence>MDPLPRALIVDDCRFIADRVMRALEAKGFECTVATNGYAGLELVRGKRFDLVVLDVDTPMVDGFSLLRHLRHDAVHASAPVLMLSSEPSLADRDRAVALGANGYMTKPLQLRPLNAMIESLTNPR</sequence>
<dbReference type="InterPro" id="IPR001789">
    <property type="entry name" value="Sig_transdc_resp-reg_receiver"/>
</dbReference>
<reference evidence="4 5" key="1">
    <citation type="submission" date="2018-03" db="EMBL/GenBank/DDBJ databases">
        <title>Draft Genome Sequences of the Obligatory Marine Myxobacteria Enhygromyxa salina SWB005.</title>
        <authorList>
            <person name="Poehlein A."/>
            <person name="Moghaddam J.A."/>
            <person name="Harms H."/>
            <person name="Alanjari M."/>
            <person name="Koenig G.M."/>
            <person name="Daniel R."/>
            <person name="Schaeberle T.F."/>
        </authorList>
    </citation>
    <scope>NUCLEOTIDE SEQUENCE [LARGE SCALE GENOMIC DNA]</scope>
    <source>
        <strain evidence="4 5">SWB005</strain>
    </source>
</reference>
<name>A0A2S9YFH1_9BACT</name>
<dbReference type="Gene3D" id="3.40.50.2300">
    <property type="match status" value="1"/>
</dbReference>
<dbReference type="GO" id="GO:0000160">
    <property type="term" value="P:phosphorelay signal transduction system"/>
    <property type="evidence" value="ECO:0007669"/>
    <property type="project" value="InterPro"/>
</dbReference>
<evidence type="ECO:0000256" key="2">
    <source>
        <dbReference type="PROSITE-ProRule" id="PRU00169"/>
    </source>
</evidence>
<keyword evidence="5" id="KW-1185">Reference proteome</keyword>
<dbReference type="PROSITE" id="PS50110">
    <property type="entry name" value="RESPONSE_REGULATORY"/>
    <property type="match status" value="1"/>
</dbReference>
<dbReference type="EMBL" id="PVNK01000068">
    <property type="protein sequence ID" value="PRQ03868.1"/>
    <property type="molecule type" value="Genomic_DNA"/>
</dbReference>
<dbReference type="SMART" id="SM00448">
    <property type="entry name" value="REC"/>
    <property type="match status" value="1"/>
</dbReference>
<organism evidence="4 5">
    <name type="scientific">Enhygromyxa salina</name>
    <dbReference type="NCBI Taxonomy" id="215803"/>
    <lineage>
        <taxon>Bacteria</taxon>
        <taxon>Pseudomonadati</taxon>
        <taxon>Myxococcota</taxon>
        <taxon>Polyangia</taxon>
        <taxon>Nannocystales</taxon>
        <taxon>Nannocystaceae</taxon>
        <taxon>Enhygromyxa</taxon>
    </lineage>
</organism>
<dbReference type="PANTHER" id="PTHR44591:SF3">
    <property type="entry name" value="RESPONSE REGULATORY DOMAIN-CONTAINING PROTEIN"/>
    <property type="match status" value="1"/>
</dbReference>
<evidence type="ECO:0000313" key="4">
    <source>
        <dbReference type="EMBL" id="PRQ03868.1"/>
    </source>
</evidence>
<dbReference type="SUPFAM" id="SSF52172">
    <property type="entry name" value="CheY-like"/>
    <property type="match status" value="1"/>
</dbReference>
<dbReference type="Pfam" id="PF00072">
    <property type="entry name" value="Response_reg"/>
    <property type="match status" value="1"/>
</dbReference>
<feature type="domain" description="Response regulatory" evidence="3">
    <location>
        <begin position="6"/>
        <end position="122"/>
    </location>
</feature>
<evidence type="ECO:0000256" key="1">
    <source>
        <dbReference type="ARBA" id="ARBA00022553"/>
    </source>
</evidence>